<dbReference type="PROSITE" id="PS50977">
    <property type="entry name" value="HTH_TETR_2"/>
    <property type="match status" value="1"/>
</dbReference>
<evidence type="ECO:0000259" key="3">
    <source>
        <dbReference type="PROSITE" id="PS50977"/>
    </source>
</evidence>
<evidence type="ECO:0000313" key="4">
    <source>
        <dbReference type="EMBL" id="MBB6451085.1"/>
    </source>
</evidence>
<accession>A0A841Q0W8</accession>
<protein>
    <submittedName>
        <fullName evidence="4">AcrR family transcriptional regulator</fullName>
    </submittedName>
</protein>
<evidence type="ECO:0000313" key="5">
    <source>
        <dbReference type="Proteomes" id="UP000568839"/>
    </source>
</evidence>
<dbReference type="EMBL" id="JACHHJ010000005">
    <property type="protein sequence ID" value="MBB6451085.1"/>
    <property type="molecule type" value="Genomic_DNA"/>
</dbReference>
<evidence type="ECO:0000256" key="2">
    <source>
        <dbReference type="PROSITE-ProRule" id="PRU00335"/>
    </source>
</evidence>
<comment type="caution">
    <text evidence="4">The sequence shown here is derived from an EMBL/GenBank/DDBJ whole genome shotgun (WGS) entry which is preliminary data.</text>
</comment>
<dbReference type="Gene3D" id="1.10.357.10">
    <property type="entry name" value="Tetracycline Repressor, domain 2"/>
    <property type="match status" value="1"/>
</dbReference>
<dbReference type="Pfam" id="PF00440">
    <property type="entry name" value="TetR_N"/>
    <property type="match status" value="1"/>
</dbReference>
<keyword evidence="5" id="KW-1185">Reference proteome</keyword>
<dbReference type="GO" id="GO:0003677">
    <property type="term" value="F:DNA binding"/>
    <property type="evidence" value="ECO:0007669"/>
    <property type="project" value="UniProtKB-UniRule"/>
</dbReference>
<name>A0A841Q0W8_9BACL</name>
<dbReference type="RefSeq" id="WP_184405155.1">
    <property type="nucleotide sequence ID" value="NZ_JACHHJ010000005.1"/>
</dbReference>
<dbReference type="InterPro" id="IPR050624">
    <property type="entry name" value="HTH-type_Tx_Regulator"/>
</dbReference>
<proteinExistence type="predicted"/>
<dbReference type="SUPFAM" id="SSF46689">
    <property type="entry name" value="Homeodomain-like"/>
    <property type="match status" value="1"/>
</dbReference>
<feature type="domain" description="HTH tetR-type" evidence="3">
    <location>
        <begin position="4"/>
        <end position="64"/>
    </location>
</feature>
<dbReference type="PANTHER" id="PTHR43479:SF11">
    <property type="entry name" value="ACREF_ENVCD OPERON REPRESSOR-RELATED"/>
    <property type="match status" value="1"/>
</dbReference>
<keyword evidence="1 2" id="KW-0238">DNA-binding</keyword>
<reference evidence="4 5" key="1">
    <citation type="submission" date="2020-08" db="EMBL/GenBank/DDBJ databases">
        <title>Genomic Encyclopedia of Type Strains, Phase IV (KMG-IV): sequencing the most valuable type-strain genomes for metagenomic binning, comparative biology and taxonomic classification.</title>
        <authorList>
            <person name="Goeker M."/>
        </authorList>
    </citation>
    <scope>NUCLEOTIDE SEQUENCE [LARGE SCALE GENOMIC DNA]</scope>
    <source>
        <strain evidence="4 5">DSM 21769</strain>
    </source>
</reference>
<dbReference type="InterPro" id="IPR001647">
    <property type="entry name" value="HTH_TetR"/>
</dbReference>
<dbReference type="Proteomes" id="UP000568839">
    <property type="component" value="Unassembled WGS sequence"/>
</dbReference>
<feature type="DNA-binding region" description="H-T-H motif" evidence="2">
    <location>
        <begin position="27"/>
        <end position="46"/>
    </location>
</feature>
<sequence length="171" mass="19850">MKARDKKEIIFKSAVKVLAKQGVNHFSIQNICKEAGISKGGFIYHFSSKDDMLKELHEYLIEIFRGLIENERKKRDSYTQAYIYACLAASKREESTAFASLNNYKNQQEIVAAWEPFNTEVYNNLSKELPKDWVTLIGITTDGLWKNGEFYSEEELTSVQYLLLDIIKKFK</sequence>
<dbReference type="InterPro" id="IPR009057">
    <property type="entry name" value="Homeodomain-like_sf"/>
</dbReference>
<gene>
    <name evidence="4" type="ORF">HNR44_003079</name>
</gene>
<dbReference type="PANTHER" id="PTHR43479">
    <property type="entry name" value="ACREF/ENVCD OPERON REPRESSOR-RELATED"/>
    <property type="match status" value="1"/>
</dbReference>
<dbReference type="PRINTS" id="PR00455">
    <property type="entry name" value="HTHTETR"/>
</dbReference>
<organism evidence="4 5">
    <name type="scientific">Geomicrobium halophilum</name>
    <dbReference type="NCBI Taxonomy" id="549000"/>
    <lineage>
        <taxon>Bacteria</taxon>
        <taxon>Bacillati</taxon>
        <taxon>Bacillota</taxon>
        <taxon>Bacilli</taxon>
        <taxon>Bacillales</taxon>
        <taxon>Geomicrobium</taxon>
    </lineage>
</organism>
<evidence type="ECO:0000256" key="1">
    <source>
        <dbReference type="ARBA" id="ARBA00023125"/>
    </source>
</evidence>
<dbReference type="AlphaFoldDB" id="A0A841Q0W8"/>